<evidence type="ECO:0000256" key="4">
    <source>
        <dbReference type="ARBA" id="ARBA00022801"/>
    </source>
</evidence>
<evidence type="ECO:0000256" key="2">
    <source>
        <dbReference type="ARBA" id="ARBA00022475"/>
    </source>
</evidence>
<dbReference type="PANTHER" id="PTHR14969:SF62">
    <property type="entry name" value="DECAPRENYLPHOSPHORYL-5-PHOSPHORIBOSE PHOSPHATASE RV3807C-RELATED"/>
    <property type="match status" value="1"/>
</dbReference>
<evidence type="ECO:0000259" key="8">
    <source>
        <dbReference type="SMART" id="SM00014"/>
    </source>
</evidence>
<feature type="transmembrane region" description="Helical" evidence="7">
    <location>
        <begin position="121"/>
        <end position="140"/>
    </location>
</feature>
<dbReference type="SUPFAM" id="SSF48317">
    <property type="entry name" value="Acid phosphatase/Vanadium-dependent haloperoxidase"/>
    <property type="match status" value="1"/>
</dbReference>
<proteinExistence type="predicted"/>
<feature type="transmembrane region" description="Helical" evidence="7">
    <location>
        <begin position="147"/>
        <end position="167"/>
    </location>
</feature>
<accession>A0ABC8CM01</accession>
<organism evidence="9 10">
    <name type="scientific">Corynebacterium striatum</name>
    <dbReference type="NCBI Taxonomy" id="43770"/>
    <lineage>
        <taxon>Bacteria</taxon>
        <taxon>Bacillati</taxon>
        <taxon>Actinomycetota</taxon>
        <taxon>Actinomycetes</taxon>
        <taxon>Mycobacteriales</taxon>
        <taxon>Corynebacteriaceae</taxon>
        <taxon>Corynebacterium</taxon>
    </lineage>
</organism>
<evidence type="ECO:0000256" key="7">
    <source>
        <dbReference type="SAM" id="Phobius"/>
    </source>
</evidence>
<dbReference type="InterPro" id="IPR000326">
    <property type="entry name" value="PAP2/HPO"/>
</dbReference>
<protein>
    <submittedName>
        <fullName evidence="9">Transporter</fullName>
    </submittedName>
</protein>
<feature type="transmembrane region" description="Helical" evidence="7">
    <location>
        <begin position="72"/>
        <end position="89"/>
    </location>
</feature>
<dbReference type="InterPro" id="IPR036938">
    <property type="entry name" value="PAP2/HPO_sf"/>
</dbReference>
<dbReference type="RefSeq" id="WP_100619287.1">
    <property type="nucleotide sequence ID" value="NZ_CP024932.1"/>
</dbReference>
<evidence type="ECO:0000313" key="9">
    <source>
        <dbReference type="EMBL" id="ATZ09307.1"/>
    </source>
</evidence>
<sequence>MGWAWIVTIALLIGSAIAFPERQFLYSSIVTTVPRIHLETLVTLIASKGLLILVATATVVGLWCLARSRERLSVFACAGVGVVIAYLLSEGIKILVSEPRPCASSMLTTALTCPDPGDWSWPSNHSVLAAAFATACVLALSRTKWIVVPVAIVIASSRVAAGVHYVHDVLSGLALGVVTVCLVVVLLHPVWVRFANSEQSRLRHEGGQA</sequence>
<dbReference type="PANTHER" id="PTHR14969">
    <property type="entry name" value="SPHINGOSINE-1-PHOSPHATE PHOSPHOHYDROLASE"/>
    <property type="match status" value="1"/>
</dbReference>
<keyword evidence="6 7" id="KW-0472">Membrane</keyword>
<dbReference type="Pfam" id="PF01569">
    <property type="entry name" value="PAP2"/>
    <property type="match status" value="1"/>
</dbReference>
<dbReference type="GO" id="GO:0016787">
    <property type="term" value="F:hydrolase activity"/>
    <property type="evidence" value="ECO:0007669"/>
    <property type="project" value="UniProtKB-KW"/>
</dbReference>
<dbReference type="GO" id="GO:0005886">
    <property type="term" value="C:plasma membrane"/>
    <property type="evidence" value="ECO:0007669"/>
    <property type="project" value="UniProtKB-SubCell"/>
</dbReference>
<gene>
    <name evidence="9" type="ORF">A9D01_11700</name>
</gene>
<dbReference type="AlphaFoldDB" id="A0ABC8CM01"/>
<evidence type="ECO:0000256" key="5">
    <source>
        <dbReference type="ARBA" id="ARBA00022989"/>
    </source>
</evidence>
<feature type="domain" description="Phosphatidic acid phosphatase type 2/haloperoxidase" evidence="8">
    <location>
        <begin position="75"/>
        <end position="184"/>
    </location>
</feature>
<keyword evidence="3 7" id="KW-0812">Transmembrane</keyword>
<comment type="subcellular location">
    <subcellularLocation>
        <location evidence="1">Cell membrane</location>
        <topology evidence="1">Multi-pass membrane protein</topology>
    </subcellularLocation>
</comment>
<dbReference type="EMBL" id="CP024932">
    <property type="protein sequence ID" value="ATZ09307.1"/>
    <property type="molecule type" value="Genomic_DNA"/>
</dbReference>
<keyword evidence="5 7" id="KW-1133">Transmembrane helix</keyword>
<dbReference type="Gene3D" id="1.20.144.10">
    <property type="entry name" value="Phosphatidic acid phosphatase type 2/haloperoxidase"/>
    <property type="match status" value="2"/>
</dbReference>
<name>A0ABC8CM01_CORST</name>
<evidence type="ECO:0000313" key="10">
    <source>
        <dbReference type="Proteomes" id="UP000231994"/>
    </source>
</evidence>
<feature type="transmembrane region" description="Helical" evidence="7">
    <location>
        <begin position="173"/>
        <end position="194"/>
    </location>
</feature>
<dbReference type="SMART" id="SM00014">
    <property type="entry name" value="acidPPc"/>
    <property type="match status" value="1"/>
</dbReference>
<evidence type="ECO:0000256" key="3">
    <source>
        <dbReference type="ARBA" id="ARBA00022692"/>
    </source>
</evidence>
<evidence type="ECO:0000256" key="1">
    <source>
        <dbReference type="ARBA" id="ARBA00004651"/>
    </source>
</evidence>
<reference evidence="9 10" key="1">
    <citation type="submission" date="2017-11" db="EMBL/GenBank/DDBJ databases">
        <title>Whole genome sequencing of cultured pathogen.</title>
        <authorList>
            <person name="Hoffmann M."/>
            <person name="Sanchez M."/>
            <person name="Timme R."/>
            <person name="Nudel K."/>
            <person name="Bry L."/>
        </authorList>
    </citation>
    <scope>NUCLEOTIDE SEQUENCE [LARGE SCALE GENOMIC DNA]</scope>
    <source>
        <strain evidence="9 10">216</strain>
    </source>
</reference>
<keyword evidence="2" id="KW-1003">Cell membrane</keyword>
<keyword evidence="4" id="KW-0378">Hydrolase</keyword>
<feature type="transmembrane region" description="Helical" evidence="7">
    <location>
        <begin position="42"/>
        <end position="65"/>
    </location>
</feature>
<dbReference type="Proteomes" id="UP000231994">
    <property type="component" value="Chromosome"/>
</dbReference>
<evidence type="ECO:0000256" key="6">
    <source>
        <dbReference type="ARBA" id="ARBA00023136"/>
    </source>
</evidence>